<organism evidence="2 3">
    <name type="scientific">Arenibacter echinorum</name>
    <dbReference type="NCBI Taxonomy" id="440515"/>
    <lineage>
        <taxon>Bacteria</taxon>
        <taxon>Pseudomonadati</taxon>
        <taxon>Bacteroidota</taxon>
        <taxon>Flavobacteriia</taxon>
        <taxon>Flavobacteriales</taxon>
        <taxon>Flavobacteriaceae</taxon>
        <taxon>Arenibacter</taxon>
    </lineage>
</organism>
<keyword evidence="3" id="KW-1185">Reference proteome</keyword>
<protein>
    <recommendedName>
        <fullName evidence="4">DoxX-like protein</fullName>
    </recommendedName>
</protein>
<sequence>MGSNPILYLLLQLLGALYLGLGIMNWMAKGTLIGGIYNRPMAIGNFMHFGVWAITLVKIVFGIKVHTEIIISLTVIYTILALCFEYVFLTNPIKVGTEK</sequence>
<feature type="transmembrane region" description="Helical" evidence="1">
    <location>
        <begin position="40"/>
        <end position="63"/>
    </location>
</feature>
<dbReference type="AlphaFoldDB" id="A0A327QX80"/>
<evidence type="ECO:0000313" key="2">
    <source>
        <dbReference type="EMBL" id="RAJ08941.1"/>
    </source>
</evidence>
<keyword evidence="1" id="KW-1133">Transmembrane helix</keyword>
<accession>A0A327QX80</accession>
<dbReference type="RefSeq" id="WP_245946401.1">
    <property type="nucleotide sequence ID" value="NZ_QLLN01000006.1"/>
</dbReference>
<proteinExistence type="predicted"/>
<dbReference type="EMBL" id="QLLN01000006">
    <property type="protein sequence ID" value="RAJ08941.1"/>
    <property type="molecule type" value="Genomic_DNA"/>
</dbReference>
<keyword evidence="1" id="KW-0472">Membrane</keyword>
<keyword evidence="1" id="KW-0812">Transmembrane</keyword>
<gene>
    <name evidence="2" type="ORF">LV92_03159</name>
</gene>
<feature type="transmembrane region" description="Helical" evidence="1">
    <location>
        <begin position="69"/>
        <end position="89"/>
    </location>
</feature>
<reference evidence="2 3" key="1">
    <citation type="submission" date="2018-06" db="EMBL/GenBank/DDBJ databases">
        <title>Genomic Encyclopedia of Archaeal and Bacterial Type Strains, Phase II (KMG-II): from individual species to whole genera.</title>
        <authorList>
            <person name="Goeker M."/>
        </authorList>
    </citation>
    <scope>NUCLEOTIDE SEQUENCE [LARGE SCALE GENOMIC DNA]</scope>
    <source>
        <strain evidence="2 3">DSM 23522</strain>
    </source>
</reference>
<evidence type="ECO:0008006" key="4">
    <source>
        <dbReference type="Google" id="ProtNLM"/>
    </source>
</evidence>
<name>A0A327QX80_9FLAO</name>
<feature type="transmembrane region" description="Helical" evidence="1">
    <location>
        <begin position="6"/>
        <end position="28"/>
    </location>
</feature>
<evidence type="ECO:0000313" key="3">
    <source>
        <dbReference type="Proteomes" id="UP000249696"/>
    </source>
</evidence>
<evidence type="ECO:0000256" key="1">
    <source>
        <dbReference type="SAM" id="Phobius"/>
    </source>
</evidence>
<dbReference type="Proteomes" id="UP000249696">
    <property type="component" value="Unassembled WGS sequence"/>
</dbReference>
<comment type="caution">
    <text evidence="2">The sequence shown here is derived from an EMBL/GenBank/DDBJ whole genome shotgun (WGS) entry which is preliminary data.</text>
</comment>